<evidence type="ECO:0000313" key="2">
    <source>
        <dbReference type="EMBL" id="OMO62678.1"/>
    </source>
</evidence>
<sequence length="119" mass="13695">MAKKNKEKYIEKLEPTSIKKEGEDRYFFSFSPFISLRPNLTTSITHYRNNDHKENPNSYPRISENSPGPYNQATKQIQQIQSSETKNKAILSPDGFTLNMHASDPIFGNHNPKLMTTHP</sequence>
<gene>
    <name evidence="2" type="ORF">COLO4_32955</name>
</gene>
<dbReference type="AlphaFoldDB" id="A0A1R3GX28"/>
<feature type="region of interest" description="Disordered" evidence="1">
    <location>
        <begin position="46"/>
        <end position="82"/>
    </location>
</feature>
<organism evidence="2 3">
    <name type="scientific">Corchorus olitorius</name>
    <dbReference type="NCBI Taxonomy" id="93759"/>
    <lineage>
        <taxon>Eukaryota</taxon>
        <taxon>Viridiplantae</taxon>
        <taxon>Streptophyta</taxon>
        <taxon>Embryophyta</taxon>
        <taxon>Tracheophyta</taxon>
        <taxon>Spermatophyta</taxon>
        <taxon>Magnoliopsida</taxon>
        <taxon>eudicotyledons</taxon>
        <taxon>Gunneridae</taxon>
        <taxon>Pentapetalae</taxon>
        <taxon>rosids</taxon>
        <taxon>malvids</taxon>
        <taxon>Malvales</taxon>
        <taxon>Malvaceae</taxon>
        <taxon>Grewioideae</taxon>
        <taxon>Apeibeae</taxon>
        <taxon>Corchorus</taxon>
    </lineage>
</organism>
<proteinExistence type="predicted"/>
<evidence type="ECO:0000313" key="3">
    <source>
        <dbReference type="Proteomes" id="UP000187203"/>
    </source>
</evidence>
<feature type="compositionally biased region" description="Polar residues" evidence="1">
    <location>
        <begin position="56"/>
        <end position="82"/>
    </location>
</feature>
<evidence type="ECO:0000256" key="1">
    <source>
        <dbReference type="SAM" id="MobiDB-lite"/>
    </source>
</evidence>
<protein>
    <submittedName>
        <fullName evidence="2">PKS-like enzyme</fullName>
    </submittedName>
</protein>
<reference evidence="3" key="1">
    <citation type="submission" date="2013-09" db="EMBL/GenBank/DDBJ databases">
        <title>Corchorus olitorius genome sequencing.</title>
        <authorList>
            <person name="Alam M."/>
            <person name="Haque M.S."/>
            <person name="Islam M.S."/>
            <person name="Emdad E.M."/>
            <person name="Islam M.M."/>
            <person name="Ahmed B."/>
            <person name="Halim A."/>
            <person name="Hossen Q.M.M."/>
            <person name="Hossain M.Z."/>
            <person name="Ahmed R."/>
            <person name="Khan M.M."/>
            <person name="Islam R."/>
            <person name="Rashid M.M."/>
            <person name="Khan S.A."/>
            <person name="Rahman M.S."/>
            <person name="Alam M."/>
            <person name="Yahiya A.S."/>
            <person name="Khan M.S."/>
            <person name="Azam M.S."/>
            <person name="Haque T."/>
            <person name="Lashkar M.Z.H."/>
            <person name="Akhand A.I."/>
            <person name="Morshed G."/>
            <person name="Roy S."/>
            <person name="Uddin K.S."/>
            <person name="Rabeya T."/>
            <person name="Hossain A.S."/>
            <person name="Chowdhury A."/>
            <person name="Snigdha A.R."/>
            <person name="Mortoza M.S."/>
            <person name="Matin S.A."/>
            <person name="Hoque S.M.E."/>
            <person name="Islam M.K."/>
            <person name="Roy D.K."/>
            <person name="Haider R."/>
            <person name="Moosa M.M."/>
            <person name="Elias S.M."/>
            <person name="Hasan A.M."/>
            <person name="Jahan S."/>
            <person name="Shafiuddin M."/>
            <person name="Mahmood N."/>
            <person name="Shommy N.S."/>
        </authorList>
    </citation>
    <scope>NUCLEOTIDE SEQUENCE [LARGE SCALE GENOMIC DNA]</scope>
    <source>
        <strain evidence="3">cv. O-4</strain>
    </source>
</reference>
<comment type="caution">
    <text evidence="2">The sequence shown here is derived from an EMBL/GenBank/DDBJ whole genome shotgun (WGS) entry which is preliminary data.</text>
</comment>
<keyword evidence="3" id="KW-1185">Reference proteome</keyword>
<name>A0A1R3GX28_9ROSI</name>
<accession>A0A1R3GX28</accession>
<dbReference type="EMBL" id="AWUE01021341">
    <property type="protein sequence ID" value="OMO62678.1"/>
    <property type="molecule type" value="Genomic_DNA"/>
</dbReference>
<dbReference type="Proteomes" id="UP000187203">
    <property type="component" value="Unassembled WGS sequence"/>
</dbReference>